<organism evidence="4 5">
    <name type="scientific">Toxocara canis</name>
    <name type="common">Canine roundworm</name>
    <dbReference type="NCBI Taxonomy" id="6265"/>
    <lineage>
        <taxon>Eukaryota</taxon>
        <taxon>Metazoa</taxon>
        <taxon>Ecdysozoa</taxon>
        <taxon>Nematoda</taxon>
        <taxon>Chromadorea</taxon>
        <taxon>Rhabditida</taxon>
        <taxon>Spirurina</taxon>
        <taxon>Ascaridomorpha</taxon>
        <taxon>Ascaridoidea</taxon>
        <taxon>Toxocaridae</taxon>
        <taxon>Toxocara</taxon>
    </lineage>
</organism>
<feature type="repeat" description="TPR" evidence="3">
    <location>
        <begin position="74"/>
        <end position="107"/>
    </location>
</feature>
<comment type="caution">
    <text evidence="4">The sequence shown here is derived from an EMBL/GenBank/DDBJ whole genome shotgun (WGS) entry which is preliminary data.</text>
</comment>
<reference evidence="4 5" key="1">
    <citation type="submission" date="2014-11" db="EMBL/GenBank/DDBJ databases">
        <title>Genetic blueprint of the zoonotic pathogen Toxocara canis.</title>
        <authorList>
            <person name="Zhu X.-Q."/>
            <person name="Korhonen P.K."/>
            <person name="Cai H."/>
            <person name="Young N.D."/>
            <person name="Nejsum P."/>
            <person name="von Samson-Himmelstjerna G."/>
            <person name="Boag P.R."/>
            <person name="Tan P."/>
            <person name="Li Q."/>
            <person name="Min J."/>
            <person name="Yang Y."/>
            <person name="Wang X."/>
            <person name="Fang X."/>
            <person name="Hall R.S."/>
            <person name="Hofmann A."/>
            <person name="Sternberg P.W."/>
            <person name="Jex A.R."/>
            <person name="Gasser R.B."/>
        </authorList>
    </citation>
    <scope>NUCLEOTIDE SEQUENCE [LARGE SCALE GENOMIC DNA]</scope>
    <source>
        <strain evidence="4">PN_DK_2014</strain>
    </source>
</reference>
<dbReference type="AlphaFoldDB" id="A0A0B2VTH5"/>
<dbReference type="EMBL" id="JPKZ01000517">
    <property type="protein sequence ID" value="KHN86831.1"/>
    <property type="molecule type" value="Genomic_DNA"/>
</dbReference>
<keyword evidence="1" id="KW-0677">Repeat</keyword>
<dbReference type="InterPro" id="IPR019734">
    <property type="entry name" value="TPR_rpt"/>
</dbReference>
<name>A0A0B2VTH5_TOXCA</name>
<proteinExistence type="predicted"/>
<dbReference type="PANTHER" id="PTHR22904:SF523">
    <property type="entry name" value="STRESS-INDUCED-PHOSPHOPROTEIN 1"/>
    <property type="match status" value="1"/>
</dbReference>
<dbReference type="PANTHER" id="PTHR22904">
    <property type="entry name" value="TPR REPEAT CONTAINING PROTEIN"/>
    <property type="match status" value="1"/>
</dbReference>
<dbReference type="InterPro" id="IPR011990">
    <property type="entry name" value="TPR-like_helical_dom_sf"/>
</dbReference>
<evidence type="ECO:0000256" key="3">
    <source>
        <dbReference type="PROSITE-ProRule" id="PRU00339"/>
    </source>
</evidence>
<dbReference type="OMA" id="QCIVEIV"/>
<dbReference type="PROSITE" id="PS50005">
    <property type="entry name" value="TPR"/>
    <property type="match status" value="1"/>
</dbReference>
<dbReference type="Gene3D" id="1.25.40.10">
    <property type="entry name" value="Tetratricopeptide repeat domain"/>
    <property type="match status" value="2"/>
</dbReference>
<dbReference type="STRING" id="6265.A0A0B2VTH5"/>
<accession>A0A0B2VTH5</accession>
<keyword evidence="2 3" id="KW-0802">TPR repeat</keyword>
<protein>
    <submittedName>
        <fullName evidence="4">Tetratricopeptide repeat protein 28</fullName>
    </submittedName>
</protein>
<evidence type="ECO:0000313" key="4">
    <source>
        <dbReference type="EMBL" id="KHN86831.1"/>
    </source>
</evidence>
<dbReference type="OrthoDB" id="626167at2759"/>
<gene>
    <name evidence="4" type="primary">TTC28</name>
    <name evidence="4" type="ORF">Tcan_07821</name>
</gene>
<evidence type="ECO:0000313" key="5">
    <source>
        <dbReference type="Proteomes" id="UP000031036"/>
    </source>
</evidence>
<dbReference type="Pfam" id="PF13181">
    <property type="entry name" value="TPR_8"/>
    <property type="match status" value="1"/>
</dbReference>
<evidence type="ECO:0000256" key="2">
    <source>
        <dbReference type="ARBA" id="ARBA00022803"/>
    </source>
</evidence>
<dbReference type="Proteomes" id="UP000031036">
    <property type="component" value="Unassembled WGS sequence"/>
</dbReference>
<keyword evidence="5" id="KW-1185">Reference proteome</keyword>
<sequence>MDTDKLVSLVEEAAYAYSNGDLQRALHLYEQAVLIDSTNHVLFSNRAAILCRLARYEESLQQAEHSIRLNPHWAKAYLRKGDSLKGAGKFEKAMLAYCKGLTVDKENSQLLSALIQCAYATPIRAKLSALLSSLRSIDGCIDAFVVVSAIGEELLTIGNTADAIAILNTALEIDSSSLTLKHSVVGALSRAHYELGNFRKAIDYLDIQLEIAQQLGDIDAQLLIHENIAKIAFLEDELTLAVIHVKHGIELKSKVII</sequence>
<dbReference type="GO" id="GO:0051879">
    <property type="term" value="F:Hsp90 protein binding"/>
    <property type="evidence" value="ECO:0007669"/>
    <property type="project" value="TreeGrafter"/>
</dbReference>
<dbReference type="SMART" id="SM00028">
    <property type="entry name" value="TPR"/>
    <property type="match status" value="6"/>
</dbReference>
<dbReference type="SUPFAM" id="SSF48452">
    <property type="entry name" value="TPR-like"/>
    <property type="match status" value="2"/>
</dbReference>
<evidence type="ECO:0000256" key="1">
    <source>
        <dbReference type="ARBA" id="ARBA00022737"/>
    </source>
</evidence>